<organism evidence="1 2">
    <name type="scientific">Cristinia sonorae</name>
    <dbReference type="NCBI Taxonomy" id="1940300"/>
    <lineage>
        <taxon>Eukaryota</taxon>
        <taxon>Fungi</taxon>
        <taxon>Dikarya</taxon>
        <taxon>Basidiomycota</taxon>
        <taxon>Agaricomycotina</taxon>
        <taxon>Agaricomycetes</taxon>
        <taxon>Agaricomycetidae</taxon>
        <taxon>Agaricales</taxon>
        <taxon>Pleurotineae</taxon>
        <taxon>Stephanosporaceae</taxon>
        <taxon>Cristinia</taxon>
    </lineage>
</organism>
<accession>A0A8K0UJN7</accession>
<proteinExistence type="predicted"/>
<evidence type="ECO:0000313" key="1">
    <source>
        <dbReference type="EMBL" id="KAH8094709.1"/>
    </source>
</evidence>
<dbReference type="EMBL" id="JAEVFJ010000025">
    <property type="protein sequence ID" value="KAH8094709.1"/>
    <property type="molecule type" value="Genomic_DNA"/>
</dbReference>
<evidence type="ECO:0000313" key="2">
    <source>
        <dbReference type="Proteomes" id="UP000813824"/>
    </source>
</evidence>
<sequence length="274" mass="28833">MSGEEGVVLFLRYPFRVCVCTVNANINTTLNFVEYINVLGVNVTASWSVGEGGYHPVRILFAGGHTSNRVVQTTSKPITTYSLLTVQPAGQSTPNFQPPTHDHRTAVRMGDDESFWKEGGVGGGGGDGDKETLRPGGGSTLTSAFLTVNNFHAYGGRGMKRVNGGRSGPQASGSMLSASKLCPLGCMGVRPGKGIGLVGIFGFRNPVFAVGSENLQGLRWGCVSTVTGPAHRGEAILSGFFPTGTEKSGRWSMIAAVSVRTQTSREVPEVEGGY</sequence>
<reference evidence="1" key="1">
    <citation type="journal article" date="2021" name="New Phytol.">
        <title>Evolutionary innovations through gain and loss of genes in the ectomycorrhizal Boletales.</title>
        <authorList>
            <person name="Wu G."/>
            <person name="Miyauchi S."/>
            <person name="Morin E."/>
            <person name="Kuo A."/>
            <person name="Drula E."/>
            <person name="Varga T."/>
            <person name="Kohler A."/>
            <person name="Feng B."/>
            <person name="Cao Y."/>
            <person name="Lipzen A."/>
            <person name="Daum C."/>
            <person name="Hundley H."/>
            <person name="Pangilinan J."/>
            <person name="Johnson J."/>
            <person name="Barry K."/>
            <person name="LaButti K."/>
            <person name="Ng V."/>
            <person name="Ahrendt S."/>
            <person name="Min B."/>
            <person name="Choi I.G."/>
            <person name="Park H."/>
            <person name="Plett J.M."/>
            <person name="Magnuson J."/>
            <person name="Spatafora J.W."/>
            <person name="Nagy L.G."/>
            <person name="Henrissat B."/>
            <person name="Grigoriev I.V."/>
            <person name="Yang Z.L."/>
            <person name="Xu J."/>
            <person name="Martin F.M."/>
        </authorList>
    </citation>
    <scope>NUCLEOTIDE SEQUENCE</scope>
    <source>
        <strain evidence="1">KKN 215</strain>
    </source>
</reference>
<name>A0A8K0UJN7_9AGAR</name>
<keyword evidence="2" id="KW-1185">Reference proteome</keyword>
<dbReference type="Proteomes" id="UP000813824">
    <property type="component" value="Unassembled WGS sequence"/>
</dbReference>
<comment type="caution">
    <text evidence="1">The sequence shown here is derived from an EMBL/GenBank/DDBJ whole genome shotgun (WGS) entry which is preliminary data.</text>
</comment>
<dbReference type="AlphaFoldDB" id="A0A8K0UJN7"/>
<gene>
    <name evidence="1" type="ORF">BXZ70DRAFT_908812</name>
</gene>
<protein>
    <submittedName>
        <fullName evidence="1">Uncharacterized protein</fullName>
    </submittedName>
</protein>